<dbReference type="VEuPathDB" id="FungiDB:PADG_06453"/>
<keyword evidence="1" id="KW-1133">Transmembrane helix</keyword>
<dbReference type="Proteomes" id="UP000242814">
    <property type="component" value="Unassembled WGS sequence"/>
</dbReference>
<sequence length="227" mass="25216">MDIHLVPRSGRNYTGFVTKTIVYAATLFVFLTASVLTISSIILPRWISFQRGTSIAITYGLHVRCISNPVSVPVPTPSPTPNFAPASYQTTCSRFPQYDDCTGTDRRFCSMWRTIGFLMSFAVLLEGMTLITYIIILSGGKQIRESGWRILTLFLVLVGLVQCSGMAVVSYLHDNDDHFYLGFRLDDSFILCTVSWCLALLCALSVYVAARVLPTEGGYELIPDPDD</sequence>
<keyword evidence="1" id="KW-0472">Membrane</keyword>
<dbReference type="Gene3D" id="1.20.140.150">
    <property type="match status" value="1"/>
</dbReference>
<keyword evidence="1" id="KW-0812">Transmembrane</keyword>
<evidence type="ECO:0000313" key="3">
    <source>
        <dbReference type="Proteomes" id="UP000242814"/>
    </source>
</evidence>
<gene>
    <name evidence="2" type="ORF">ACO22_06554</name>
</gene>
<feature type="transmembrane region" description="Helical" evidence="1">
    <location>
        <begin position="189"/>
        <end position="210"/>
    </location>
</feature>
<name>A0A1D2J781_PARBR</name>
<protein>
    <submittedName>
        <fullName evidence="2">Uncharacterized protein</fullName>
    </submittedName>
</protein>
<organism evidence="2 3">
    <name type="scientific">Paracoccidioides brasiliensis</name>
    <dbReference type="NCBI Taxonomy" id="121759"/>
    <lineage>
        <taxon>Eukaryota</taxon>
        <taxon>Fungi</taxon>
        <taxon>Dikarya</taxon>
        <taxon>Ascomycota</taxon>
        <taxon>Pezizomycotina</taxon>
        <taxon>Eurotiomycetes</taxon>
        <taxon>Eurotiomycetidae</taxon>
        <taxon>Onygenales</taxon>
        <taxon>Ajellomycetaceae</taxon>
        <taxon>Paracoccidioides</taxon>
    </lineage>
</organism>
<feature type="transmembrane region" description="Helical" evidence="1">
    <location>
        <begin position="115"/>
        <end position="136"/>
    </location>
</feature>
<dbReference type="VEuPathDB" id="FungiDB:PABG_07060"/>
<feature type="transmembrane region" description="Helical" evidence="1">
    <location>
        <begin position="148"/>
        <end position="169"/>
    </location>
</feature>
<feature type="transmembrane region" description="Helical" evidence="1">
    <location>
        <begin position="20"/>
        <end position="43"/>
    </location>
</feature>
<dbReference type="EMBL" id="LZYO01000361">
    <property type="protein sequence ID" value="ODH14582.1"/>
    <property type="molecule type" value="Genomic_DNA"/>
</dbReference>
<proteinExistence type="predicted"/>
<accession>A0A1D2J781</accession>
<dbReference type="AlphaFoldDB" id="A0A1D2J781"/>
<evidence type="ECO:0000313" key="2">
    <source>
        <dbReference type="EMBL" id="ODH14582.1"/>
    </source>
</evidence>
<reference evidence="2 3" key="1">
    <citation type="submission" date="2016-06" db="EMBL/GenBank/DDBJ databases">
        <authorList>
            <person name="Kjaerup R.B."/>
            <person name="Dalgaard T.S."/>
            <person name="Juul-Madsen H.R."/>
        </authorList>
    </citation>
    <scope>NUCLEOTIDE SEQUENCE [LARGE SCALE GENOMIC DNA]</scope>
    <source>
        <strain evidence="2 3">Pb300</strain>
    </source>
</reference>
<comment type="caution">
    <text evidence="2">The sequence shown here is derived from an EMBL/GenBank/DDBJ whole genome shotgun (WGS) entry which is preliminary data.</text>
</comment>
<evidence type="ECO:0000256" key="1">
    <source>
        <dbReference type="SAM" id="Phobius"/>
    </source>
</evidence>